<proteinExistence type="inferred from homology"/>
<dbReference type="InterPro" id="IPR029045">
    <property type="entry name" value="ClpP/crotonase-like_dom_sf"/>
</dbReference>
<dbReference type="InterPro" id="IPR001753">
    <property type="entry name" value="Enoyl-CoA_hydra/iso"/>
</dbReference>
<dbReference type="Gene3D" id="3.90.226.10">
    <property type="entry name" value="2-enoyl-CoA Hydratase, Chain A, domain 1"/>
    <property type="match status" value="1"/>
</dbReference>
<reference evidence="3" key="1">
    <citation type="journal article" date="2019" name="Int. J. Syst. Evol. Microbiol.">
        <title>The Global Catalogue of Microorganisms (GCM) 10K type strain sequencing project: providing services to taxonomists for standard genome sequencing and annotation.</title>
        <authorList>
            <consortium name="The Broad Institute Genomics Platform"/>
            <consortium name="The Broad Institute Genome Sequencing Center for Infectious Disease"/>
            <person name="Wu L."/>
            <person name="Ma J."/>
        </authorList>
    </citation>
    <scope>NUCLEOTIDE SEQUENCE [LARGE SCALE GENOMIC DNA]</scope>
    <source>
        <strain evidence="3">CGMCC 1.13718</strain>
    </source>
</reference>
<dbReference type="PANTHER" id="PTHR42964:SF1">
    <property type="entry name" value="POLYKETIDE BIOSYNTHESIS ENOYL-COA HYDRATASE PKSH-RELATED"/>
    <property type="match status" value="1"/>
</dbReference>
<comment type="caution">
    <text evidence="2">The sequence shown here is derived from an EMBL/GenBank/DDBJ whole genome shotgun (WGS) entry which is preliminary data.</text>
</comment>
<dbReference type="PANTHER" id="PTHR42964">
    <property type="entry name" value="ENOYL-COA HYDRATASE"/>
    <property type="match status" value="1"/>
</dbReference>
<dbReference type="CDD" id="cd06558">
    <property type="entry name" value="crotonase-like"/>
    <property type="match status" value="1"/>
</dbReference>
<name>A0ABW1YK62_9GAMM</name>
<keyword evidence="3" id="KW-1185">Reference proteome</keyword>
<dbReference type="InterPro" id="IPR051683">
    <property type="entry name" value="Enoyl-CoA_Hydratase/Isomerase"/>
</dbReference>
<dbReference type="Proteomes" id="UP001596425">
    <property type="component" value="Unassembled WGS sequence"/>
</dbReference>
<dbReference type="RefSeq" id="WP_193194920.1">
    <property type="nucleotide sequence ID" value="NZ_JACZFR010000069.1"/>
</dbReference>
<sequence length="267" mass="28389">MQTLVTETRGIAQLITLNKPRQHNAISLQMVDELLRQLDEAERDPALRALVLRGAGGNFCAGGDIGDMLAARQSAADGDSHAFFQLNRRFGELLQKFNHSRLVVIALLEGAVMGGGFGLACIADIAIATADTKFSLPETRLGLPPAQIAPFVVARLGLSQARRLALSGATIGGHQALEIGLAHQLVEDAEMLEETLEKQLQSVRACAPGALAATKQLLLASAQVSSDEDLNQLLDRGAAVFSDAIQGCEGLEGARAFLEKRAAEWQC</sequence>
<dbReference type="EMBL" id="JBHSVR010000001">
    <property type="protein sequence ID" value="MFC6631915.1"/>
    <property type="molecule type" value="Genomic_DNA"/>
</dbReference>
<dbReference type="Gene3D" id="1.10.12.10">
    <property type="entry name" value="Lyase 2-enoyl-coa Hydratase, Chain A, domain 2"/>
    <property type="match status" value="1"/>
</dbReference>
<dbReference type="InterPro" id="IPR014748">
    <property type="entry name" value="Enoyl-CoA_hydra_C"/>
</dbReference>
<gene>
    <name evidence="2" type="ORF">ACFQBM_01410</name>
</gene>
<evidence type="ECO:0000313" key="3">
    <source>
        <dbReference type="Proteomes" id="UP001596425"/>
    </source>
</evidence>
<organism evidence="2 3">
    <name type="scientific">Microbulbifer taiwanensis</name>
    <dbReference type="NCBI Taxonomy" id="986746"/>
    <lineage>
        <taxon>Bacteria</taxon>
        <taxon>Pseudomonadati</taxon>
        <taxon>Pseudomonadota</taxon>
        <taxon>Gammaproteobacteria</taxon>
        <taxon>Cellvibrionales</taxon>
        <taxon>Microbulbiferaceae</taxon>
        <taxon>Microbulbifer</taxon>
    </lineage>
</organism>
<evidence type="ECO:0000256" key="1">
    <source>
        <dbReference type="ARBA" id="ARBA00005254"/>
    </source>
</evidence>
<dbReference type="Pfam" id="PF00378">
    <property type="entry name" value="ECH_1"/>
    <property type="match status" value="1"/>
</dbReference>
<evidence type="ECO:0000313" key="2">
    <source>
        <dbReference type="EMBL" id="MFC6631915.1"/>
    </source>
</evidence>
<comment type="similarity">
    <text evidence="1">Belongs to the enoyl-CoA hydratase/isomerase family.</text>
</comment>
<dbReference type="SUPFAM" id="SSF52096">
    <property type="entry name" value="ClpP/crotonase"/>
    <property type="match status" value="1"/>
</dbReference>
<accession>A0ABW1YK62</accession>
<protein>
    <submittedName>
        <fullName evidence="2">Enoyl-CoA hydratase/isomerase family protein</fullName>
    </submittedName>
</protein>